<evidence type="ECO:0000313" key="3">
    <source>
        <dbReference type="EMBL" id="CAF4070331.1"/>
    </source>
</evidence>
<dbReference type="Pfam" id="PF03732">
    <property type="entry name" value="Retrotrans_gag"/>
    <property type="match status" value="1"/>
</dbReference>
<evidence type="ECO:0000259" key="2">
    <source>
        <dbReference type="Pfam" id="PF03732"/>
    </source>
</evidence>
<organism evidence="3 4">
    <name type="scientific">Rotaria sordida</name>
    <dbReference type="NCBI Taxonomy" id="392033"/>
    <lineage>
        <taxon>Eukaryota</taxon>
        <taxon>Metazoa</taxon>
        <taxon>Spiralia</taxon>
        <taxon>Gnathifera</taxon>
        <taxon>Rotifera</taxon>
        <taxon>Eurotatoria</taxon>
        <taxon>Bdelloidea</taxon>
        <taxon>Philodinida</taxon>
        <taxon>Philodinidae</taxon>
        <taxon>Rotaria</taxon>
    </lineage>
</organism>
<accession>A0A819SXN0</accession>
<name>A0A819SXN0_9BILA</name>
<comment type="caution">
    <text evidence="3">The sequence shown here is derived from an EMBL/GenBank/DDBJ whole genome shotgun (WGS) entry which is preliminary data.</text>
</comment>
<dbReference type="PANTHER" id="PTHR33223">
    <property type="entry name" value="CCHC-TYPE DOMAIN-CONTAINING PROTEIN"/>
    <property type="match status" value="1"/>
</dbReference>
<dbReference type="Proteomes" id="UP000663823">
    <property type="component" value="Unassembled WGS sequence"/>
</dbReference>
<dbReference type="EMBL" id="CAJOAX010010170">
    <property type="protein sequence ID" value="CAF4070331.1"/>
    <property type="molecule type" value="Genomic_DNA"/>
</dbReference>
<feature type="non-terminal residue" evidence="3">
    <location>
        <position position="525"/>
    </location>
</feature>
<feature type="compositionally biased region" description="Low complexity" evidence="1">
    <location>
        <begin position="444"/>
        <end position="454"/>
    </location>
</feature>
<evidence type="ECO:0000313" key="4">
    <source>
        <dbReference type="Proteomes" id="UP000663823"/>
    </source>
</evidence>
<dbReference type="AlphaFoldDB" id="A0A819SXN0"/>
<feature type="compositionally biased region" description="Low complexity" evidence="1">
    <location>
        <begin position="475"/>
        <end position="487"/>
    </location>
</feature>
<protein>
    <recommendedName>
        <fullName evidence="2">Retrotransposon gag domain-containing protein</fullName>
    </recommendedName>
</protein>
<feature type="domain" description="Retrotransposon gag" evidence="2">
    <location>
        <begin position="302"/>
        <end position="389"/>
    </location>
</feature>
<dbReference type="PANTHER" id="PTHR33223:SF6">
    <property type="entry name" value="CCHC-TYPE DOMAIN-CONTAINING PROTEIN"/>
    <property type="match status" value="1"/>
</dbReference>
<feature type="region of interest" description="Disordered" evidence="1">
    <location>
        <begin position="208"/>
        <end position="246"/>
    </location>
</feature>
<dbReference type="InterPro" id="IPR005162">
    <property type="entry name" value="Retrotrans_gag_dom"/>
</dbReference>
<evidence type="ECO:0000256" key="1">
    <source>
        <dbReference type="SAM" id="MobiDB-lite"/>
    </source>
</evidence>
<feature type="compositionally biased region" description="Polar residues" evidence="1">
    <location>
        <begin position="457"/>
        <end position="466"/>
    </location>
</feature>
<feature type="region of interest" description="Disordered" evidence="1">
    <location>
        <begin position="444"/>
        <end position="525"/>
    </location>
</feature>
<sequence length="525" mass="60897">MAQQIKAMKGSYDEHRGTLYYYDWKTGADKTLQNDEKMYRKFEKLTGERKEKIRHIYMYKTPLTDYQPTQELLYHAFIVFSTKEDNYYSVDVSEKCITIQKSSHHGDVRDKYPDGTARKILRGSTGVKLMCKGRGRKEMRHVIKYFYENDILNKRYYFLANVPGGIVVTPVETLILRLIGHGTQNCQTLSSDIFRKFAVKSIEDCVNSGSQSSSSDDSKPSNDDDSEPSGDEDIKDHTYRQKETMSNNAQDSAMIICYRECLSNLEKFNGGEEQKILQFFNNIERIGRMIDATDVILHCMCTAKLDGEAKRWYEDNMTLTQWENLKSALLERFTTSDSSSKIFEQLKERKQKSDETITSYYDAVIKLCREYDSSMSQKMMISWLQNGIKDSLKTQIERQMKLLPESARTTQAFLKIAKDEQEFQDEDSFEKEPVQPYLPYITNTISTTSQQTRNNSEKTSTSTYSPTHEHNSKYTSSSNIPTSNSTIRNPISRTRQIIRKQERNHLRTNNSRYGQPANIKLSYSS</sequence>
<feature type="compositionally biased region" description="Basic and acidic residues" evidence="1">
    <location>
        <begin position="232"/>
        <end position="243"/>
    </location>
</feature>
<gene>
    <name evidence="3" type="ORF">OTI717_LOCUS32633</name>
</gene>
<proteinExistence type="predicted"/>
<reference evidence="3" key="1">
    <citation type="submission" date="2021-02" db="EMBL/GenBank/DDBJ databases">
        <authorList>
            <person name="Nowell W R."/>
        </authorList>
    </citation>
    <scope>NUCLEOTIDE SEQUENCE</scope>
</reference>